<sequence length="362" mass="41904">MHRRKKTKTYSKSAISEAILSVPRLPIPPRSAYYNPLKCIIENWKIHPLKVFLEEYRAEYRRDALQWNADCLDKFVGREISSCVDEIISCCLPLGSLHDVTRFLFSKYSCQRARFSTKKGIIKVNMPLSRLSVQVEDNILMMSFIVNLSGALDKTNDDVTKVYKNNVYFVRKDGLSVFTIDRYDLVQPTAEAQFGIIYLLDVLPCLYILPLNMPVDVIINALQMALGLRLRVTPSKPDIPLHVVIKEEAKRSGLRRDVFPDHLKELLHFQSNTLRQMTRKPNLTKYPSQHECSFRKVSFELTEGLALTFRRRKRENILESLYQFESSDRLRVPAEFVRDVASNSKNSFGAFDFARVARQSKK</sequence>
<dbReference type="AlphaFoldDB" id="A0AAJ6QP54"/>
<reference evidence="2" key="1">
    <citation type="submission" date="2025-08" db="UniProtKB">
        <authorList>
            <consortium name="RefSeq"/>
        </authorList>
    </citation>
    <scope>IDENTIFICATION</scope>
</reference>
<gene>
    <name evidence="2" type="primary">LOC100901526</name>
</gene>
<dbReference type="GeneID" id="100901526"/>
<evidence type="ECO:0000313" key="2">
    <source>
        <dbReference type="RefSeq" id="XP_003739270.1"/>
    </source>
</evidence>
<proteinExistence type="predicted"/>
<dbReference type="RefSeq" id="XP_003739270.1">
    <property type="nucleotide sequence ID" value="XM_003739222.2"/>
</dbReference>
<protein>
    <submittedName>
        <fullName evidence="2">Uncharacterized protein LOC100901526</fullName>
    </submittedName>
</protein>
<accession>A0AAJ6QP54</accession>
<name>A0AAJ6QP54_9ACAR</name>
<dbReference type="Proteomes" id="UP000694867">
    <property type="component" value="Unplaced"/>
</dbReference>
<keyword evidence="1" id="KW-1185">Reference proteome</keyword>
<dbReference type="KEGG" id="goe:100901526"/>
<evidence type="ECO:0000313" key="1">
    <source>
        <dbReference type="Proteomes" id="UP000694867"/>
    </source>
</evidence>
<organism evidence="1 2">
    <name type="scientific">Galendromus occidentalis</name>
    <name type="common">western predatory mite</name>
    <dbReference type="NCBI Taxonomy" id="34638"/>
    <lineage>
        <taxon>Eukaryota</taxon>
        <taxon>Metazoa</taxon>
        <taxon>Ecdysozoa</taxon>
        <taxon>Arthropoda</taxon>
        <taxon>Chelicerata</taxon>
        <taxon>Arachnida</taxon>
        <taxon>Acari</taxon>
        <taxon>Parasitiformes</taxon>
        <taxon>Mesostigmata</taxon>
        <taxon>Gamasina</taxon>
        <taxon>Phytoseioidea</taxon>
        <taxon>Phytoseiidae</taxon>
        <taxon>Typhlodrominae</taxon>
        <taxon>Galendromus</taxon>
    </lineage>
</organism>